<dbReference type="SUPFAM" id="SSF49417">
    <property type="entry name" value="p53-like transcription factors"/>
    <property type="match status" value="1"/>
</dbReference>
<keyword evidence="2" id="KW-0805">Transcription regulation</keyword>
<evidence type="ECO:0000256" key="2">
    <source>
        <dbReference type="ARBA" id="ARBA00023015"/>
    </source>
</evidence>
<feature type="compositionally biased region" description="Polar residues" evidence="5">
    <location>
        <begin position="169"/>
        <end position="180"/>
    </location>
</feature>
<dbReference type="InterPro" id="IPR012346">
    <property type="entry name" value="p53/RUNT-type_TF_DNA-bd_sf"/>
</dbReference>
<dbReference type="InterPro" id="IPR008967">
    <property type="entry name" value="p53-like_TF_DNA-bd_sf"/>
</dbReference>
<protein>
    <recommendedName>
        <fullName evidence="6">Runt domain-containing protein</fullName>
    </recommendedName>
</protein>
<dbReference type="GO" id="GO:0005524">
    <property type="term" value="F:ATP binding"/>
    <property type="evidence" value="ECO:0007669"/>
    <property type="project" value="InterPro"/>
</dbReference>
<dbReference type="PROSITE" id="PS51062">
    <property type="entry name" value="RUNT"/>
    <property type="match status" value="1"/>
</dbReference>
<evidence type="ECO:0000259" key="6">
    <source>
        <dbReference type="PROSITE" id="PS51062"/>
    </source>
</evidence>
<keyword evidence="4" id="KW-0539">Nucleus</keyword>
<sequence>MSPDVYRRMTNTPCCPVKSYSTSHSKEVTRLVIVTSKSSSSKCRSGWRRRRQVERVKRKCMVNDEKEKKEESASEKKEENEKFTTVLIVTAGCARAMVFVNDFGLMTNPLRDVPPEDRPPGLDYSIDPRVVRAANNQFSGNPTGQIAGSRLRKTRGSNSSRRRMHLAGDNTTTNQPSGGNQITDYALTADLLAERTLDGLLAEHPGELIRTGCPHLVCTVLPTHWRSNKTLPIAFKVVALGDVGDGTLVTIRAGNDENCCAELRNCTALMKNQVAKFNDLRFVGRSGRAKSAATPPVAAAAATPSSP</sequence>
<dbReference type="GO" id="GO:0000978">
    <property type="term" value="F:RNA polymerase II cis-regulatory region sequence-specific DNA binding"/>
    <property type="evidence" value="ECO:0007669"/>
    <property type="project" value="TreeGrafter"/>
</dbReference>
<dbReference type="GO" id="GO:0000981">
    <property type="term" value="F:DNA-binding transcription factor activity, RNA polymerase II-specific"/>
    <property type="evidence" value="ECO:0007669"/>
    <property type="project" value="TreeGrafter"/>
</dbReference>
<feature type="compositionally biased region" description="Basic residues" evidence="5">
    <location>
        <begin position="150"/>
        <end position="165"/>
    </location>
</feature>
<dbReference type="PANTHER" id="PTHR11950:SF48">
    <property type="entry name" value="RUNT RELATED B"/>
    <property type="match status" value="1"/>
</dbReference>
<feature type="region of interest" description="Disordered" evidence="5">
    <location>
        <begin position="135"/>
        <end position="180"/>
    </location>
</feature>
<evidence type="ECO:0000256" key="3">
    <source>
        <dbReference type="ARBA" id="ARBA00023163"/>
    </source>
</evidence>
<dbReference type="EMBL" id="JAQQBR010000005">
    <property type="protein sequence ID" value="KAK0175793.1"/>
    <property type="molecule type" value="Genomic_DNA"/>
</dbReference>
<organism evidence="7 8">
    <name type="scientific">Microctonus hyperodae</name>
    <name type="common">Parasitoid wasp</name>
    <dbReference type="NCBI Taxonomy" id="165561"/>
    <lineage>
        <taxon>Eukaryota</taxon>
        <taxon>Metazoa</taxon>
        <taxon>Ecdysozoa</taxon>
        <taxon>Arthropoda</taxon>
        <taxon>Hexapoda</taxon>
        <taxon>Insecta</taxon>
        <taxon>Pterygota</taxon>
        <taxon>Neoptera</taxon>
        <taxon>Endopterygota</taxon>
        <taxon>Hymenoptera</taxon>
        <taxon>Apocrita</taxon>
        <taxon>Ichneumonoidea</taxon>
        <taxon>Braconidae</taxon>
        <taxon>Euphorinae</taxon>
        <taxon>Microctonus</taxon>
    </lineage>
</organism>
<evidence type="ECO:0000256" key="1">
    <source>
        <dbReference type="ARBA" id="ARBA00004123"/>
    </source>
</evidence>
<dbReference type="InterPro" id="IPR013524">
    <property type="entry name" value="Runt_dom"/>
</dbReference>
<evidence type="ECO:0000256" key="4">
    <source>
        <dbReference type="ARBA" id="ARBA00023242"/>
    </source>
</evidence>
<dbReference type="PANTHER" id="PTHR11950">
    <property type="entry name" value="RUNT RELATED"/>
    <property type="match status" value="1"/>
</dbReference>
<reference evidence="7" key="1">
    <citation type="journal article" date="2023" name="bioRxiv">
        <title>Scaffold-level genome assemblies of two parasitoid biocontrol wasps reveal the parthenogenesis mechanism and an associated novel virus.</title>
        <authorList>
            <person name="Inwood S."/>
            <person name="Skelly J."/>
            <person name="Guhlin J."/>
            <person name="Harrop T."/>
            <person name="Goldson S."/>
            <person name="Dearden P."/>
        </authorList>
    </citation>
    <scope>NUCLEOTIDE SEQUENCE</scope>
    <source>
        <strain evidence="7">Lincoln</strain>
        <tissue evidence="7">Whole body</tissue>
    </source>
</reference>
<comment type="subcellular location">
    <subcellularLocation>
        <location evidence="1">Nucleus</location>
    </subcellularLocation>
</comment>
<dbReference type="Gene3D" id="2.60.40.720">
    <property type="match status" value="1"/>
</dbReference>
<keyword evidence="3" id="KW-0804">Transcription</keyword>
<dbReference type="Proteomes" id="UP001168972">
    <property type="component" value="Unassembled WGS sequence"/>
</dbReference>
<dbReference type="PRINTS" id="PR00967">
    <property type="entry name" value="ONCOGENEAML1"/>
</dbReference>
<evidence type="ECO:0000313" key="8">
    <source>
        <dbReference type="Proteomes" id="UP001168972"/>
    </source>
</evidence>
<evidence type="ECO:0000256" key="5">
    <source>
        <dbReference type="SAM" id="MobiDB-lite"/>
    </source>
</evidence>
<dbReference type="InterPro" id="IPR000040">
    <property type="entry name" value="AML1_Runt"/>
</dbReference>
<proteinExistence type="predicted"/>
<dbReference type="GO" id="GO:0005634">
    <property type="term" value="C:nucleus"/>
    <property type="evidence" value="ECO:0007669"/>
    <property type="project" value="UniProtKB-SubCell"/>
</dbReference>
<accession>A0AA39KVT0</accession>
<evidence type="ECO:0000313" key="7">
    <source>
        <dbReference type="EMBL" id="KAK0175793.1"/>
    </source>
</evidence>
<dbReference type="AlphaFoldDB" id="A0AA39KVT0"/>
<gene>
    <name evidence="7" type="ORF">PV327_009514</name>
</gene>
<name>A0AA39KVT0_MICHY</name>
<keyword evidence="8" id="KW-1185">Reference proteome</keyword>
<comment type="caution">
    <text evidence="7">The sequence shown here is derived from an EMBL/GenBank/DDBJ whole genome shotgun (WGS) entry which is preliminary data.</text>
</comment>
<feature type="domain" description="Runt" evidence="6">
    <location>
        <begin position="196"/>
        <end position="307"/>
    </location>
</feature>
<feature type="compositionally biased region" description="Polar residues" evidence="5">
    <location>
        <begin position="135"/>
        <end position="146"/>
    </location>
</feature>
<dbReference type="Pfam" id="PF00853">
    <property type="entry name" value="Runt"/>
    <property type="match status" value="1"/>
</dbReference>
<reference evidence="7" key="2">
    <citation type="submission" date="2023-03" db="EMBL/GenBank/DDBJ databases">
        <authorList>
            <person name="Inwood S.N."/>
            <person name="Skelly J.G."/>
            <person name="Guhlin J."/>
            <person name="Harrop T.W.R."/>
            <person name="Goldson S.G."/>
            <person name="Dearden P.K."/>
        </authorList>
    </citation>
    <scope>NUCLEOTIDE SEQUENCE</scope>
    <source>
        <strain evidence="7">Lincoln</strain>
        <tissue evidence="7">Whole body</tissue>
    </source>
</reference>